<accession>A0A5C8ZWH7</accession>
<dbReference type="CDD" id="cd01427">
    <property type="entry name" value="HAD_like"/>
    <property type="match status" value="1"/>
</dbReference>
<evidence type="ECO:0000313" key="2">
    <source>
        <dbReference type="Proteomes" id="UP000321039"/>
    </source>
</evidence>
<reference evidence="1 2" key="1">
    <citation type="submission" date="2019-08" db="EMBL/GenBank/DDBJ databases">
        <title>Parahaliea maris sp. nov., isolated from the surface seawater.</title>
        <authorList>
            <person name="Liu Y."/>
        </authorList>
    </citation>
    <scope>NUCLEOTIDE SEQUENCE [LARGE SCALE GENOMIC DNA]</scope>
    <source>
        <strain evidence="1 2">HSLHS9</strain>
    </source>
</reference>
<dbReference type="EMBL" id="VRZA01000004">
    <property type="protein sequence ID" value="TXS92806.1"/>
    <property type="molecule type" value="Genomic_DNA"/>
</dbReference>
<protein>
    <submittedName>
        <fullName evidence="1">Haloacid dehalogenase-like hydrolase</fullName>
    </submittedName>
</protein>
<comment type="caution">
    <text evidence="1">The sequence shown here is derived from an EMBL/GenBank/DDBJ whole genome shotgun (WGS) entry which is preliminary data.</text>
</comment>
<proteinExistence type="predicted"/>
<dbReference type="Proteomes" id="UP000321039">
    <property type="component" value="Unassembled WGS sequence"/>
</dbReference>
<name>A0A5C8ZWH7_9GAMM</name>
<dbReference type="Gene3D" id="3.40.50.1000">
    <property type="entry name" value="HAD superfamily/HAD-like"/>
    <property type="match status" value="1"/>
</dbReference>
<evidence type="ECO:0000313" key="1">
    <source>
        <dbReference type="EMBL" id="TXS92806.1"/>
    </source>
</evidence>
<dbReference type="Pfam" id="PF12710">
    <property type="entry name" value="HAD"/>
    <property type="match status" value="1"/>
</dbReference>
<dbReference type="InterPro" id="IPR036412">
    <property type="entry name" value="HAD-like_sf"/>
</dbReference>
<dbReference type="AlphaFoldDB" id="A0A5C8ZWH7"/>
<dbReference type="RefSeq" id="WP_148068809.1">
    <property type="nucleotide sequence ID" value="NZ_VRZA01000004.1"/>
</dbReference>
<gene>
    <name evidence="1" type="ORF">FV139_12610</name>
</gene>
<dbReference type="InterPro" id="IPR023214">
    <property type="entry name" value="HAD_sf"/>
</dbReference>
<sequence length="335" mass="37004">MSIIGSGLRLVALTLTSLLWSVTVLAGEVLPSWQDGAAKNAIVAFVNNVTRESSDGYVPPAERIATFDNDGTLWAEQPVYFQAFFAMARLREMAPEHPEWAREEPFKSALAGDMKALMASGMEGVMKILMASHAGVTGDAFHSEVSDWLQASRHPDTGRPFTQMAYQPMLELLDYLRSNGFKVFIVSGGGIDFIRAFSEPLYGIPPEQVVGTTLEAHFEMRDGVPVIVRDAGISLIDDKAGKPVGIYRHIGRRPIFAAGNSDGDLQMLQYTTMPRDAGDTRPRLGLILHHTDAEREYAYDHGSHVGGLDQALDEAPQRGWVVVDMKKDWRRIFPE</sequence>
<dbReference type="SUPFAM" id="SSF56784">
    <property type="entry name" value="HAD-like"/>
    <property type="match status" value="1"/>
</dbReference>
<keyword evidence="1" id="KW-0378">Hydrolase</keyword>
<dbReference type="GO" id="GO:0016787">
    <property type="term" value="F:hydrolase activity"/>
    <property type="evidence" value="ECO:0007669"/>
    <property type="project" value="UniProtKB-KW"/>
</dbReference>
<organism evidence="1 2">
    <name type="scientific">Parahaliea maris</name>
    <dbReference type="NCBI Taxonomy" id="2716870"/>
    <lineage>
        <taxon>Bacteria</taxon>
        <taxon>Pseudomonadati</taxon>
        <taxon>Pseudomonadota</taxon>
        <taxon>Gammaproteobacteria</taxon>
        <taxon>Cellvibrionales</taxon>
        <taxon>Halieaceae</taxon>
        <taxon>Parahaliea</taxon>
    </lineage>
</organism>
<keyword evidence="2" id="KW-1185">Reference proteome</keyword>